<evidence type="ECO:0000313" key="1">
    <source>
        <dbReference type="EMBL" id="SCG61156.1"/>
    </source>
</evidence>
<accession>A0A109INN5</accession>
<dbReference type="AlphaFoldDB" id="A0A109INN5"/>
<evidence type="ECO:0000313" key="2">
    <source>
        <dbReference type="Proteomes" id="UP000198226"/>
    </source>
</evidence>
<reference evidence="2" key="1">
    <citation type="submission" date="2016-06" db="EMBL/GenBank/DDBJ databases">
        <authorList>
            <person name="Varghese N."/>
            <person name="Submissions Spin"/>
        </authorList>
    </citation>
    <scope>NUCLEOTIDE SEQUENCE [LARGE SCALE GENOMIC DNA]</scope>
    <source>
        <strain evidence="2">DSM 44983</strain>
    </source>
</reference>
<protein>
    <submittedName>
        <fullName evidence="1">Uncharacterized protein</fullName>
    </submittedName>
</protein>
<keyword evidence="2" id="KW-1185">Reference proteome</keyword>
<organism evidence="1 2">
    <name type="scientific">Micromonospora rifamycinica</name>
    <dbReference type="NCBI Taxonomy" id="291594"/>
    <lineage>
        <taxon>Bacteria</taxon>
        <taxon>Bacillati</taxon>
        <taxon>Actinomycetota</taxon>
        <taxon>Actinomycetes</taxon>
        <taxon>Micromonosporales</taxon>
        <taxon>Micromonosporaceae</taxon>
        <taxon>Micromonospora</taxon>
    </lineage>
</organism>
<proteinExistence type="predicted"/>
<dbReference type="RefSeq" id="WP_067302784.1">
    <property type="nucleotide sequence ID" value="NZ_LRMV01000012.1"/>
</dbReference>
<dbReference type="EMBL" id="LT607752">
    <property type="protein sequence ID" value="SCG61156.1"/>
    <property type="molecule type" value="Genomic_DNA"/>
</dbReference>
<dbReference type="OrthoDB" id="3401504at2"/>
<name>A0A109INN5_9ACTN</name>
<dbReference type="Proteomes" id="UP000198226">
    <property type="component" value="Chromosome I"/>
</dbReference>
<sequence>MPAVSTTLRVLAVPVIALLTVTGCQALDDAGRTLGRSDLVNDLAARLDESLAQTWTAEYRLPGDRTITIAQEKEPARSAYTWTAGKITVSEQAITRCETTAGRTACTVVPPVLMSGKAAVPLFTEARKVGLVTPPAVIGLLTEAALDPRAQVKQTDTTITGHHASCVEVRRDAGDFDACVTSEGVLGSFTGTLDGRAVELTLDRYTDSVTPTAFDLPVGAGVTDRRPTKP</sequence>
<gene>
    <name evidence="1" type="ORF">GA0070623_2828</name>
</gene>